<evidence type="ECO:0000256" key="4">
    <source>
        <dbReference type="ARBA" id="ARBA00023015"/>
    </source>
</evidence>
<dbReference type="CDD" id="cd00383">
    <property type="entry name" value="trans_reg_C"/>
    <property type="match status" value="1"/>
</dbReference>
<dbReference type="AlphaFoldDB" id="A0A3A9AS00"/>
<evidence type="ECO:0000259" key="10">
    <source>
        <dbReference type="PROSITE" id="PS50110"/>
    </source>
</evidence>
<evidence type="ECO:0000256" key="7">
    <source>
        <dbReference type="ARBA" id="ARBA00024867"/>
    </source>
</evidence>
<protein>
    <recommendedName>
        <fullName evidence="1">Stage 0 sporulation protein A homolog</fullName>
    </recommendedName>
</protein>
<evidence type="ECO:0000256" key="8">
    <source>
        <dbReference type="PROSITE-ProRule" id="PRU00169"/>
    </source>
</evidence>
<dbReference type="RefSeq" id="WP_120471006.1">
    <property type="nucleotide sequence ID" value="NZ_RAYQ01000015.1"/>
</dbReference>
<evidence type="ECO:0000313" key="13">
    <source>
        <dbReference type="Proteomes" id="UP000280696"/>
    </source>
</evidence>
<proteinExistence type="predicted"/>
<feature type="DNA-binding region" description="OmpR/PhoB-type" evidence="9">
    <location>
        <begin position="136"/>
        <end position="249"/>
    </location>
</feature>
<dbReference type="InterPro" id="IPR011006">
    <property type="entry name" value="CheY-like_superfamily"/>
</dbReference>
<dbReference type="PANTHER" id="PTHR48111:SF40">
    <property type="entry name" value="PHOSPHATE REGULON TRANSCRIPTIONAL REGULATORY PROTEIN PHOB"/>
    <property type="match status" value="1"/>
</dbReference>
<dbReference type="GO" id="GO:0006355">
    <property type="term" value="P:regulation of DNA-templated transcription"/>
    <property type="evidence" value="ECO:0007669"/>
    <property type="project" value="InterPro"/>
</dbReference>
<keyword evidence="3" id="KW-0902">Two-component regulatory system</keyword>
<keyword evidence="5 9" id="KW-0238">DNA-binding</keyword>
<organism evidence="12 13">
    <name type="scientific">Parablautia intestinalis</name>
    <dbReference type="NCBI Taxonomy" id="2320100"/>
    <lineage>
        <taxon>Bacteria</taxon>
        <taxon>Bacillati</taxon>
        <taxon>Bacillota</taxon>
        <taxon>Clostridia</taxon>
        <taxon>Lachnospirales</taxon>
        <taxon>Lachnospiraceae</taxon>
        <taxon>Parablautia</taxon>
    </lineage>
</organism>
<evidence type="ECO:0000256" key="6">
    <source>
        <dbReference type="ARBA" id="ARBA00023163"/>
    </source>
</evidence>
<evidence type="ECO:0000256" key="2">
    <source>
        <dbReference type="ARBA" id="ARBA00022553"/>
    </source>
</evidence>
<evidence type="ECO:0000259" key="11">
    <source>
        <dbReference type="PROSITE" id="PS51755"/>
    </source>
</evidence>
<dbReference type="SMART" id="SM00862">
    <property type="entry name" value="Trans_reg_C"/>
    <property type="match status" value="1"/>
</dbReference>
<dbReference type="Gene3D" id="1.10.10.10">
    <property type="entry name" value="Winged helix-like DNA-binding domain superfamily/Winged helix DNA-binding domain"/>
    <property type="match status" value="1"/>
</dbReference>
<dbReference type="SMART" id="SM00448">
    <property type="entry name" value="REC"/>
    <property type="match status" value="1"/>
</dbReference>
<evidence type="ECO:0000256" key="5">
    <source>
        <dbReference type="ARBA" id="ARBA00023125"/>
    </source>
</evidence>
<dbReference type="PANTHER" id="PTHR48111">
    <property type="entry name" value="REGULATOR OF RPOS"/>
    <property type="match status" value="1"/>
</dbReference>
<dbReference type="EMBL" id="RAYQ01000015">
    <property type="protein sequence ID" value="RKI90323.1"/>
    <property type="molecule type" value="Genomic_DNA"/>
</dbReference>
<dbReference type="InterPro" id="IPR016032">
    <property type="entry name" value="Sig_transdc_resp-reg_C-effctor"/>
</dbReference>
<name>A0A3A9AS00_9FIRM</name>
<dbReference type="GO" id="GO:0000976">
    <property type="term" value="F:transcription cis-regulatory region binding"/>
    <property type="evidence" value="ECO:0007669"/>
    <property type="project" value="TreeGrafter"/>
</dbReference>
<dbReference type="Proteomes" id="UP000280696">
    <property type="component" value="Unassembled WGS sequence"/>
</dbReference>
<dbReference type="InterPro" id="IPR001789">
    <property type="entry name" value="Sig_transdc_resp-reg_receiver"/>
</dbReference>
<keyword evidence="13" id="KW-1185">Reference proteome</keyword>
<dbReference type="SUPFAM" id="SSF52172">
    <property type="entry name" value="CheY-like"/>
    <property type="match status" value="1"/>
</dbReference>
<comment type="caution">
    <text evidence="12">The sequence shown here is derived from an EMBL/GenBank/DDBJ whole genome shotgun (WGS) entry which is preliminary data.</text>
</comment>
<dbReference type="GO" id="GO:0005829">
    <property type="term" value="C:cytosol"/>
    <property type="evidence" value="ECO:0007669"/>
    <property type="project" value="TreeGrafter"/>
</dbReference>
<keyword evidence="4" id="KW-0805">Transcription regulation</keyword>
<feature type="domain" description="Response regulatory" evidence="10">
    <location>
        <begin position="8"/>
        <end position="122"/>
    </location>
</feature>
<comment type="function">
    <text evidence="7">May play the central regulatory role in sporulation. It may be an element of the effector pathway responsible for the activation of sporulation genes in response to nutritional stress. Spo0A may act in concert with spo0H (a sigma factor) to control the expression of some genes that are critical to the sporulation process.</text>
</comment>
<dbReference type="Gene3D" id="6.10.250.690">
    <property type="match status" value="1"/>
</dbReference>
<evidence type="ECO:0000256" key="9">
    <source>
        <dbReference type="PROSITE-ProRule" id="PRU01091"/>
    </source>
</evidence>
<dbReference type="InterPro" id="IPR036388">
    <property type="entry name" value="WH-like_DNA-bd_sf"/>
</dbReference>
<feature type="modified residue" description="4-aspartylphosphate" evidence="8">
    <location>
        <position position="58"/>
    </location>
</feature>
<dbReference type="PROSITE" id="PS51755">
    <property type="entry name" value="OMPR_PHOB"/>
    <property type="match status" value="1"/>
</dbReference>
<dbReference type="GO" id="GO:0032993">
    <property type="term" value="C:protein-DNA complex"/>
    <property type="evidence" value="ECO:0007669"/>
    <property type="project" value="TreeGrafter"/>
</dbReference>
<accession>A0A3A9AS00</accession>
<dbReference type="Pfam" id="PF00072">
    <property type="entry name" value="Response_reg"/>
    <property type="match status" value="1"/>
</dbReference>
<dbReference type="InterPro" id="IPR039420">
    <property type="entry name" value="WalR-like"/>
</dbReference>
<dbReference type="SUPFAM" id="SSF46894">
    <property type="entry name" value="C-terminal effector domain of the bipartite response regulators"/>
    <property type="match status" value="1"/>
</dbReference>
<dbReference type="PROSITE" id="PS50110">
    <property type="entry name" value="RESPONSE_REGULATORY"/>
    <property type="match status" value="1"/>
</dbReference>
<dbReference type="CDD" id="cd17574">
    <property type="entry name" value="REC_OmpR"/>
    <property type="match status" value="1"/>
</dbReference>
<dbReference type="InterPro" id="IPR001867">
    <property type="entry name" value="OmpR/PhoB-type_DNA-bd"/>
</dbReference>
<gene>
    <name evidence="12" type="ORF">D7V94_14510</name>
</gene>
<dbReference type="OrthoDB" id="9790442at2"/>
<keyword evidence="6" id="KW-0804">Transcription</keyword>
<sequence length="250" mass="28662">MKHIYESTLLLVDDNRELREMVVGILHREGFSNIDTASCVREAEGYFRHREPDMIILDINLPDGDGFSLMQKIRTVSNVPVLFLSARDEDSDRLLGLGLGADDYMVKPFLPKELTLRISAILKRTYLSPNRESCQEEKLDLGPCSVDFKSGTVRWGQGRWRESAQGGGESKPEIPLTAKELLILRKLSENRGNIVTFDQLCQAVWEDNYFGYENTIMVHIRRLREKIEENPSKPKYLLTVRGLGYKLVKE</sequence>
<feature type="domain" description="OmpR/PhoB-type" evidence="11">
    <location>
        <begin position="136"/>
        <end position="249"/>
    </location>
</feature>
<dbReference type="GO" id="GO:0000156">
    <property type="term" value="F:phosphorelay response regulator activity"/>
    <property type="evidence" value="ECO:0007669"/>
    <property type="project" value="TreeGrafter"/>
</dbReference>
<evidence type="ECO:0000256" key="1">
    <source>
        <dbReference type="ARBA" id="ARBA00018672"/>
    </source>
</evidence>
<evidence type="ECO:0000313" key="12">
    <source>
        <dbReference type="EMBL" id="RKI90323.1"/>
    </source>
</evidence>
<dbReference type="Gene3D" id="3.40.50.2300">
    <property type="match status" value="1"/>
</dbReference>
<keyword evidence="2 8" id="KW-0597">Phosphoprotein</keyword>
<evidence type="ECO:0000256" key="3">
    <source>
        <dbReference type="ARBA" id="ARBA00023012"/>
    </source>
</evidence>
<reference evidence="12 13" key="1">
    <citation type="submission" date="2018-09" db="EMBL/GenBank/DDBJ databases">
        <title>Murine metabolic-syndrome-specific gut microbial biobank.</title>
        <authorList>
            <person name="Liu C."/>
        </authorList>
    </citation>
    <scope>NUCLEOTIDE SEQUENCE [LARGE SCALE GENOMIC DNA]</scope>
    <source>
        <strain evidence="12 13">0.1xD8-82</strain>
    </source>
</reference>
<dbReference type="Pfam" id="PF00486">
    <property type="entry name" value="Trans_reg_C"/>
    <property type="match status" value="1"/>
</dbReference>